<dbReference type="InterPro" id="IPR019734">
    <property type="entry name" value="TPR_rpt"/>
</dbReference>
<dbReference type="Gene3D" id="3.90.176.10">
    <property type="entry name" value="Toxin ADP-ribosyltransferase, Chain A, domain 1"/>
    <property type="match status" value="1"/>
</dbReference>
<sequence>MNMFGAGIKFTMGFGDTPGKMWDPNHIRYPQQAASILDACLDIEFHAIFTIENVTEKKENNVPYWLVRMNAVKDSGMACILKSIEQRHLYDLTGFDVMWSAQPSVNLFECLLQLNNQLHYLHRFEMMTLDWSKLVNRALRTQDLEGLVILRFYLHDLAEYLRKDWNIWRNNVDRGSLIRLFRGQVVQNRIRLELEKNQGKIVSINGCWSTSRNEEVARMFGSIGSRPAETNGESILFEININLNASDCILADISKYSALPIEEEVLFDLDATFTIENITEKKENNVPYWLVRMNAVKNSGMACILKSIEQHRLYDSTGFDVMWSAQPSVNPFECLLQLNNQLHYLHRFEMMTLDGSKSVKVKEDDAPLLHHITAVKLILSVGSRPELNIDEQKILCQGIMHLTLSVHLLTLDKRYELVRWPQRAVGLIHYKGCDYVRALEQWTRIIDDNGKSDPFHTAICCFYLGLTYSKLKQYKQAIEAFERALVHIDTMPVIFEAQYQMQIGHSIELQGIETYGCYPPARVHYEKALDFYESRIELPDEVALALCYAWNYWQL</sequence>
<keyword evidence="1" id="KW-0802">TPR repeat</keyword>
<dbReference type="EMBL" id="CAJNOU010001257">
    <property type="protein sequence ID" value="CAF1177299.1"/>
    <property type="molecule type" value="Genomic_DNA"/>
</dbReference>
<comment type="caution">
    <text evidence="3">The sequence shown here is derived from an EMBL/GenBank/DDBJ whole genome shotgun (WGS) entry which is preliminary data.</text>
</comment>
<dbReference type="SUPFAM" id="SSF48452">
    <property type="entry name" value="TPR-like"/>
    <property type="match status" value="1"/>
</dbReference>
<evidence type="ECO:0000313" key="3">
    <source>
        <dbReference type="EMBL" id="CAF1177299.1"/>
    </source>
</evidence>
<dbReference type="Gene3D" id="1.25.40.10">
    <property type="entry name" value="Tetratricopeptide repeat domain"/>
    <property type="match status" value="1"/>
</dbReference>
<dbReference type="SMART" id="SM00028">
    <property type="entry name" value="TPR"/>
    <property type="match status" value="1"/>
</dbReference>
<reference evidence="3" key="1">
    <citation type="submission" date="2021-02" db="EMBL/GenBank/DDBJ databases">
        <authorList>
            <person name="Nowell W R."/>
        </authorList>
    </citation>
    <scope>NUCLEOTIDE SEQUENCE</scope>
</reference>
<feature type="repeat" description="TPR" evidence="1">
    <location>
        <begin position="458"/>
        <end position="491"/>
    </location>
</feature>
<evidence type="ECO:0000256" key="1">
    <source>
        <dbReference type="PROSITE-ProRule" id="PRU00339"/>
    </source>
</evidence>
<dbReference type="PROSITE" id="PS51996">
    <property type="entry name" value="TR_MART"/>
    <property type="match status" value="1"/>
</dbReference>
<organism evidence="3 4">
    <name type="scientific">Rotaria sordida</name>
    <dbReference type="NCBI Taxonomy" id="392033"/>
    <lineage>
        <taxon>Eukaryota</taxon>
        <taxon>Metazoa</taxon>
        <taxon>Spiralia</taxon>
        <taxon>Gnathifera</taxon>
        <taxon>Rotifera</taxon>
        <taxon>Eurotatoria</taxon>
        <taxon>Bdelloidea</taxon>
        <taxon>Philodinida</taxon>
        <taxon>Philodinidae</taxon>
        <taxon>Rotaria</taxon>
    </lineage>
</organism>
<proteinExistence type="predicted"/>
<dbReference type="AlphaFoldDB" id="A0A814UQV6"/>
<dbReference type="PROSITE" id="PS50005">
    <property type="entry name" value="TPR"/>
    <property type="match status" value="1"/>
</dbReference>
<dbReference type="Pfam" id="PF00515">
    <property type="entry name" value="TPR_1"/>
    <property type="match status" value="1"/>
</dbReference>
<evidence type="ECO:0000313" key="4">
    <source>
        <dbReference type="Proteomes" id="UP000663889"/>
    </source>
</evidence>
<dbReference type="Pfam" id="PF03496">
    <property type="entry name" value="ADPrib_exo_Tox"/>
    <property type="match status" value="1"/>
</dbReference>
<gene>
    <name evidence="3" type="ORF">SEV965_LOCUS19854</name>
</gene>
<accession>A0A814UQV6</accession>
<protein>
    <recommendedName>
        <fullName evidence="2">ADP ribosyltransferase domain-containing protein</fullName>
    </recommendedName>
</protein>
<name>A0A814UQV6_9BILA</name>
<feature type="domain" description="ADP ribosyltransferase" evidence="2">
    <location>
        <begin position="184"/>
        <end position="292"/>
    </location>
</feature>
<dbReference type="GO" id="GO:0005576">
    <property type="term" value="C:extracellular region"/>
    <property type="evidence" value="ECO:0007669"/>
    <property type="project" value="InterPro"/>
</dbReference>
<evidence type="ECO:0000259" key="2">
    <source>
        <dbReference type="Pfam" id="PF03496"/>
    </source>
</evidence>
<dbReference type="SUPFAM" id="SSF56399">
    <property type="entry name" value="ADP-ribosylation"/>
    <property type="match status" value="1"/>
</dbReference>
<dbReference type="InterPro" id="IPR011990">
    <property type="entry name" value="TPR-like_helical_dom_sf"/>
</dbReference>
<dbReference type="InterPro" id="IPR003540">
    <property type="entry name" value="ADP-ribosyltransferase"/>
</dbReference>
<dbReference type="Proteomes" id="UP000663889">
    <property type="component" value="Unassembled WGS sequence"/>
</dbReference>